<evidence type="ECO:0000256" key="1">
    <source>
        <dbReference type="SAM" id="MobiDB-lite"/>
    </source>
</evidence>
<feature type="domain" description="F-box" evidence="2">
    <location>
        <begin position="47"/>
        <end position="96"/>
    </location>
</feature>
<protein>
    <submittedName>
        <fullName evidence="3">F-box domain-containing protein</fullName>
    </submittedName>
</protein>
<dbReference type="Pfam" id="PF00646">
    <property type="entry name" value="F-box"/>
    <property type="match status" value="1"/>
</dbReference>
<reference evidence="3 4" key="1">
    <citation type="journal article" date="2024" name="J Genomics">
        <title>Draft genome sequencing and assembly of Favolaschia claudopus CIRM-BRFM 2984 isolated from oak limbs.</title>
        <authorList>
            <person name="Navarro D."/>
            <person name="Drula E."/>
            <person name="Chaduli D."/>
            <person name="Cazenave R."/>
            <person name="Ahrendt S."/>
            <person name="Wang J."/>
            <person name="Lipzen A."/>
            <person name="Daum C."/>
            <person name="Barry K."/>
            <person name="Grigoriev I.V."/>
            <person name="Favel A."/>
            <person name="Rosso M.N."/>
            <person name="Martin F."/>
        </authorList>
    </citation>
    <scope>NUCLEOTIDE SEQUENCE [LARGE SCALE GENOMIC DNA]</scope>
    <source>
        <strain evidence="3 4">CIRM-BRFM 2984</strain>
    </source>
</reference>
<evidence type="ECO:0000313" key="4">
    <source>
        <dbReference type="Proteomes" id="UP001362999"/>
    </source>
</evidence>
<evidence type="ECO:0000259" key="2">
    <source>
        <dbReference type="PROSITE" id="PS50181"/>
    </source>
</evidence>
<dbReference type="InterPro" id="IPR036047">
    <property type="entry name" value="F-box-like_dom_sf"/>
</dbReference>
<dbReference type="CDD" id="cd09917">
    <property type="entry name" value="F-box_SF"/>
    <property type="match status" value="1"/>
</dbReference>
<dbReference type="Proteomes" id="UP001362999">
    <property type="component" value="Unassembled WGS sequence"/>
</dbReference>
<organism evidence="3 4">
    <name type="scientific">Favolaschia claudopus</name>
    <dbReference type="NCBI Taxonomy" id="2862362"/>
    <lineage>
        <taxon>Eukaryota</taxon>
        <taxon>Fungi</taxon>
        <taxon>Dikarya</taxon>
        <taxon>Basidiomycota</taxon>
        <taxon>Agaricomycotina</taxon>
        <taxon>Agaricomycetes</taxon>
        <taxon>Agaricomycetidae</taxon>
        <taxon>Agaricales</taxon>
        <taxon>Marasmiineae</taxon>
        <taxon>Mycenaceae</taxon>
        <taxon>Favolaschia</taxon>
    </lineage>
</organism>
<proteinExistence type="predicted"/>
<comment type="caution">
    <text evidence="3">The sequence shown here is derived from an EMBL/GenBank/DDBJ whole genome shotgun (WGS) entry which is preliminary data.</text>
</comment>
<feature type="compositionally biased region" description="Low complexity" evidence="1">
    <location>
        <begin position="11"/>
        <end position="38"/>
    </location>
</feature>
<evidence type="ECO:0000313" key="3">
    <source>
        <dbReference type="EMBL" id="KAK7037980.1"/>
    </source>
</evidence>
<dbReference type="EMBL" id="JAWWNJ010000017">
    <property type="protein sequence ID" value="KAK7037980.1"/>
    <property type="molecule type" value="Genomic_DNA"/>
</dbReference>
<accession>A0AAW0CHV6</accession>
<keyword evidence="4" id="KW-1185">Reference proteome</keyword>
<dbReference type="PROSITE" id="PS50181">
    <property type="entry name" value="FBOX"/>
    <property type="match status" value="1"/>
</dbReference>
<dbReference type="InterPro" id="IPR001810">
    <property type="entry name" value="F-box_dom"/>
</dbReference>
<dbReference type="SUPFAM" id="SSF81383">
    <property type="entry name" value="F-box domain"/>
    <property type="match status" value="1"/>
</dbReference>
<name>A0AAW0CHV6_9AGAR</name>
<dbReference type="AlphaFoldDB" id="A0AAW0CHV6"/>
<feature type="region of interest" description="Disordered" evidence="1">
    <location>
        <begin position="1"/>
        <end position="45"/>
    </location>
</feature>
<gene>
    <name evidence="3" type="ORF">R3P38DRAFT_3391392</name>
</gene>
<sequence>MPPMDRKRTAAKASSAPKRSKGRTASTSKSNNASTRAAPRFRGRGQLKMLPEMPLDIVFEIFSFLEPPDVLNLARTTKDLRNMLMCHSAISIWRSAFLNDSDLPPLPEGLNEPQYANLAFSHHCHSCLAAGEHSVLWAFQERLCANCVDGRFDESYNVLKRVPGNLMMQNISLLRHAVLRPVGRFVYSYEEAKDINEQLRNLKDGDSKEFEDFCNERRKLVEEIQRHASEAEMAGPKRLIRQQKLRDEARERRKNAICNRLKELGYEDEVEYINATRPTMLSEHSLVEGEDVLTDQVWDKIKARLGELMQSVTEKMQIRKRKLLLKHRQRLLLSVLKNFVQEQPVSEVHPRAVDICVLPHINAMIQDPSMDAYTTEEGFQELVHDLPQLFEKWRESNILKLLPLLPQNNEDSRDFLNRATTFFRCRGCIEPIGYPRILAHSCLFELQHGHRNRDDHIALLCTNLDSVPWNHDGKGVSYYPTAEASAQSVVRACGLDVYMTTTQDMDDVSPWLSCLRCSPRSKGRAIFPWRKAILHDMYHIASEENFAWVLLNDSEVEAAEALQQKTYEKTYCTTADHVCTRCRGEFTMQGVLGHLRYSHAIDDPEVGEDYVLSIDASMDQPPFSLVLPHSIPEAVELDVVVPSSPLKYPDEAIVIDENNE</sequence>